<dbReference type="PANTHER" id="PTHR34477:SF5">
    <property type="entry name" value="BSL5627 PROTEIN"/>
    <property type="match status" value="1"/>
</dbReference>
<reference evidence="3 4" key="1">
    <citation type="journal article" date="2016" name="Nat. Commun.">
        <title>Thousands of microbial genomes shed light on interconnected biogeochemical processes in an aquifer system.</title>
        <authorList>
            <person name="Anantharaman K."/>
            <person name="Brown C.T."/>
            <person name="Hug L.A."/>
            <person name="Sharon I."/>
            <person name="Castelle C.J."/>
            <person name="Probst A.J."/>
            <person name="Thomas B.C."/>
            <person name="Singh A."/>
            <person name="Wilkins M.J."/>
            <person name="Karaoz U."/>
            <person name="Brodie E.L."/>
            <person name="Williams K.H."/>
            <person name="Hubbard S.S."/>
            <person name="Banfield J.F."/>
        </authorList>
    </citation>
    <scope>NUCLEOTIDE SEQUENCE [LARGE SCALE GENOMIC DNA]</scope>
</reference>
<dbReference type="InterPro" id="IPR000305">
    <property type="entry name" value="GIY-YIG_endonuc"/>
</dbReference>
<dbReference type="SUPFAM" id="SSF82771">
    <property type="entry name" value="GIY-YIG endonuclease"/>
    <property type="match status" value="1"/>
</dbReference>
<proteinExistence type="inferred from homology"/>
<protein>
    <recommendedName>
        <fullName evidence="2">GIY-YIG domain-containing protein</fullName>
    </recommendedName>
</protein>
<dbReference type="PANTHER" id="PTHR34477">
    <property type="entry name" value="UPF0213 PROTEIN YHBQ"/>
    <property type="match status" value="1"/>
</dbReference>
<dbReference type="EMBL" id="MHKO01000010">
    <property type="protein sequence ID" value="OGY92919.1"/>
    <property type="molecule type" value="Genomic_DNA"/>
</dbReference>
<comment type="caution">
    <text evidence="3">The sequence shown here is derived from an EMBL/GenBank/DDBJ whole genome shotgun (WGS) entry which is preliminary data.</text>
</comment>
<sequence>MHQNYYIYIMTNRWHTVFYVGVTNSLVGRAWQHKNKIAKSFTKKYNINQLVYYEHFDNIEVAIMREKQLKKYSRLKKVIMINKFNPEWKDLFTES</sequence>
<dbReference type="Gene3D" id="3.40.1440.10">
    <property type="entry name" value="GIY-YIG endonuclease"/>
    <property type="match status" value="1"/>
</dbReference>
<dbReference type="Proteomes" id="UP000178109">
    <property type="component" value="Unassembled WGS sequence"/>
</dbReference>
<name>A0A1G2BWM0_9BACT</name>
<evidence type="ECO:0000256" key="1">
    <source>
        <dbReference type="ARBA" id="ARBA00007435"/>
    </source>
</evidence>
<evidence type="ECO:0000259" key="2">
    <source>
        <dbReference type="PROSITE" id="PS50164"/>
    </source>
</evidence>
<gene>
    <name evidence="3" type="ORF">A3H70_03200</name>
</gene>
<dbReference type="AlphaFoldDB" id="A0A1G2BWM0"/>
<dbReference type="Pfam" id="PF01541">
    <property type="entry name" value="GIY-YIG"/>
    <property type="match status" value="1"/>
</dbReference>
<dbReference type="InterPro" id="IPR050190">
    <property type="entry name" value="UPF0213_domain"/>
</dbReference>
<dbReference type="CDD" id="cd10448">
    <property type="entry name" value="GIY-YIG_unchar_3"/>
    <property type="match status" value="1"/>
</dbReference>
<organism evidence="3 4">
    <name type="scientific">Candidatus Komeilibacteria bacterium RIFCSPLOWO2_02_FULL_48_11</name>
    <dbReference type="NCBI Taxonomy" id="1798553"/>
    <lineage>
        <taxon>Bacteria</taxon>
        <taxon>Candidatus Komeiliibacteriota</taxon>
    </lineage>
</organism>
<dbReference type="InterPro" id="IPR035901">
    <property type="entry name" value="GIY-YIG_endonuc_sf"/>
</dbReference>
<feature type="domain" description="GIY-YIG" evidence="2">
    <location>
        <begin position="3"/>
        <end position="79"/>
    </location>
</feature>
<accession>A0A1G2BWM0</accession>
<comment type="similarity">
    <text evidence="1">Belongs to the UPF0213 family.</text>
</comment>
<evidence type="ECO:0000313" key="4">
    <source>
        <dbReference type="Proteomes" id="UP000178109"/>
    </source>
</evidence>
<evidence type="ECO:0000313" key="3">
    <source>
        <dbReference type="EMBL" id="OGY92919.1"/>
    </source>
</evidence>
<dbReference type="PROSITE" id="PS50164">
    <property type="entry name" value="GIY_YIG"/>
    <property type="match status" value="1"/>
</dbReference>